<dbReference type="GO" id="GO:0008080">
    <property type="term" value="F:N-acetyltransferase activity"/>
    <property type="evidence" value="ECO:0007669"/>
    <property type="project" value="InterPro"/>
</dbReference>
<reference evidence="6" key="1">
    <citation type="submission" date="2020-10" db="EMBL/GenBank/DDBJ databases">
        <authorList>
            <person name="Gilroy R."/>
        </authorList>
    </citation>
    <scope>NUCLEOTIDE SEQUENCE</scope>
    <source>
        <strain evidence="6">CHK187-14744</strain>
    </source>
</reference>
<keyword evidence="2" id="KW-0963">Cytoplasm</keyword>
<sequence>MSGGISARRMTAGDLEAVIRIEQKSFPDPWSFQSFQESLGQPQAIWMVIEKAYGKEKWPIGYAGVYTVLDEGEIVNVAMEPEERGKGYGKILVEKLMEEGAKRGVSDFYLEVRMGNEAGKRLYRSLGFEPCGVRKDFYEQPREDALVMRCTGFPVITTGGQSVR</sequence>
<dbReference type="InterPro" id="IPR006464">
    <property type="entry name" value="AcTrfase_RimI/Ard1"/>
</dbReference>
<dbReference type="InterPro" id="IPR016181">
    <property type="entry name" value="Acyl_CoA_acyltransferase"/>
</dbReference>
<comment type="similarity">
    <text evidence="1">Belongs to the acetyltransferase family. RimI subfamily.</text>
</comment>
<evidence type="ECO:0000256" key="4">
    <source>
        <dbReference type="ARBA" id="ARBA00023315"/>
    </source>
</evidence>
<evidence type="ECO:0000256" key="2">
    <source>
        <dbReference type="ARBA" id="ARBA00022490"/>
    </source>
</evidence>
<dbReference type="Gene3D" id="3.40.630.30">
    <property type="match status" value="1"/>
</dbReference>
<dbReference type="GO" id="GO:0005840">
    <property type="term" value="C:ribosome"/>
    <property type="evidence" value="ECO:0007669"/>
    <property type="project" value="UniProtKB-KW"/>
</dbReference>
<dbReference type="EMBL" id="DVLT01000075">
    <property type="protein sequence ID" value="HIU03838.1"/>
    <property type="molecule type" value="Genomic_DNA"/>
</dbReference>
<dbReference type="PANTHER" id="PTHR43420">
    <property type="entry name" value="ACETYLTRANSFERASE"/>
    <property type="match status" value="1"/>
</dbReference>
<dbReference type="PROSITE" id="PS51186">
    <property type="entry name" value="GNAT"/>
    <property type="match status" value="1"/>
</dbReference>
<dbReference type="Proteomes" id="UP000824164">
    <property type="component" value="Unassembled WGS sequence"/>
</dbReference>
<dbReference type="PANTHER" id="PTHR43420:SF44">
    <property type="entry name" value="ACETYLTRANSFERASE YPEA"/>
    <property type="match status" value="1"/>
</dbReference>
<feature type="domain" description="N-acetyltransferase" evidence="5">
    <location>
        <begin position="5"/>
        <end position="153"/>
    </location>
</feature>
<evidence type="ECO:0000256" key="1">
    <source>
        <dbReference type="ARBA" id="ARBA00005395"/>
    </source>
</evidence>
<organism evidence="6 7">
    <name type="scientific">Candidatus Onthocola gallistercoris</name>
    <dbReference type="NCBI Taxonomy" id="2840876"/>
    <lineage>
        <taxon>Bacteria</taxon>
        <taxon>Bacillati</taxon>
        <taxon>Bacillota</taxon>
        <taxon>Bacilli</taxon>
        <taxon>Candidatus Onthocola</taxon>
    </lineage>
</organism>
<name>A0A9D1HI00_9FIRM</name>
<evidence type="ECO:0000313" key="7">
    <source>
        <dbReference type="Proteomes" id="UP000824164"/>
    </source>
</evidence>
<accession>A0A9D1HI00</accession>
<dbReference type="CDD" id="cd04301">
    <property type="entry name" value="NAT_SF"/>
    <property type="match status" value="1"/>
</dbReference>
<dbReference type="InterPro" id="IPR000182">
    <property type="entry name" value="GNAT_dom"/>
</dbReference>
<evidence type="ECO:0000313" key="6">
    <source>
        <dbReference type="EMBL" id="HIU03838.1"/>
    </source>
</evidence>
<keyword evidence="6" id="KW-0687">Ribonucleoprotein</keyword>
<evidence type="ECO:0000259" key="5">
    <source>
        <dbReference type="PROSITE" id="PS51186"/>
    </source>
</evidence>
<gene>
    <name evidence="6" type="primary">rimI</name>
    <name evidence="6" type="ORF">IAB63_11370</name>
</gene>
<keyword evidence="4" id="KW-0012">Acyltransferase</keyword>
<keyword evidence="6" id="KW-0689">Ribosomal protein</keyword>
<dbReference type="NCBIfam" id="TIGR01575">
    <property type="entry name" value="rimI"/>
    <property type="match status" value="1"/>
</dbReference>
<dbReference type="SUPFAM" id="SSF55729">
    <property type="entry name" value="Acyl-CoA N-acyltransferases (Nat)"/>
    <property type="match status" value="1"/>
</dbReference>
<proteinExistence type="inferred from homology"/>
<evidence type="ECO:0000256" key="3">
    <source>
        <dbReference type="ARBA" id="ARBA00022679"/>
    </source>
</evidence>
<dbReference type="Pfam" id="PF00583">
    <property type="entry name" value="Acetyltransf_1"/>
    <property type="match status" value="1"/>
</dbReference>
<protein>
    <submittedName>
        <fullName evidence="6">Ribosomal protein S18-alanine N-acetyltransferase</fullName>
    </submittedName>
</protein>
<keyword evidence="3" id="KW-0808">Transferase</keyword>
<reference evidence="6" key="2">
    <citation type="journal article" date="2021" name="PeerJ">
        <title>Extensive microbial diversity within the chicken gut microbiome revealed by metagenomics and culture.</title>
        <authorList>
            <person name="Gilroy R."/>
            <person name="Ravi A."/>
            <person name="Getino M."/>
            <person name="Pursley I."/>
            <person name="Horton D.L."/>
            <person name="Alikhan N.F."/>
            <person name="Baker D."/>
            <person name="Gharbi K."/>
            <person name="Hall N."/>
            <person name="Watson M."/>
            <person name="Adriaenssens E.M."/>
            <person name="Foster-Nyarko E."/>
            <person name="Jarju S."/>
            <person name="Secka A."/>
            <person name="Antonio M."/>
            <person name="Oren A."/>
            <person name="Chaudhuri R.R."/>
            <person name="La Ragione R."/>
            <person name="Hildebrand F."/>
            <person name="Pallen M.J."/>
        </authorList>
    </citation>
    <scope>NUCLEOTIDE SEQUENCE</scope>
    <source>
        <strain evidence="6">CHK187-14744</strain>
    </source>
</reference>
<dbReference type="InterPro" id="IPR050680">
    <property type="entry name" value="YpeA/RimI_acetyltransf"/>
</dbReference>
<dbReference type="AlphaFoldDB" id="A0A9D1HI00"/>
<comment type="caution">
    <text evidence="6">The sequence shown here is derived from an EMBL/GenBank/DDBJ whole genome shotgun (WGS) entry which is preliminary data.</text>
</comment>